<reference evidence="1" key="1">
    <citation type="submission" date="2022-11" db="EMBL/GenBank/DDBJ databases">
        <authorList>
            <person name="Hyden B.L."/>
            <person name="Feng K."/>
            <person name="Yates T."/>
            <person name="Jawdy S."/>
            <person name="Smart L.B."/>
            <person name="Muchero W."/>
        </authorList>
    </citation>
    <scope>NUCLEOTIDE SEQUENCE</scope>
    <source>
        <tissue evidence="1">Shoot tip</tissue>
    </source>
</reference>
<dbReference type="Gene3D" id="2.130.10.10">
    <property type="entry name" value="YVTN repeat-like/Quinoprotein amine dehydrogenase"/>
    <property type="match status" value="1"/>
</dbReference>
<accession>A0A9Q0X0J8</accession>
<comment type="caution">
    <text evidence="1">The sequence shown here is derived from an EMBL/GenBank/DDBJ whole genome shotgun (WGS) entry which is preliminary data.</text>
</comment>
<dbReference type="AlphaFoldDB" id="A0A9Q0X0J8"/>
<dbReference type="InterPro" id="IPR015943">
    <property type="entry name" value="WD40/YVTN_repeat-like_dom_sf"/>
</dbReference>
<dbReference type="Proteomes" id="UP001151752">
    <property type="component" value="Chromosome 16"/>
</dbReference>
<name>A0A9Q0X0J8_9ROSI</name>
<dbReference type="SUPFAM" id="SSF50978">
    <property type="entry name" value="WD40 repeat-like"/>
    <property type="match status" value="1"/>
</dbReference>
<keyword evidence="2" id="KW-1185">Reference proteome</keyword>
<organism evidence="1 2">
    <name type="scientific">Salix koriyanagi</name>
    <dbReference type="NCBI Taxonomy" id="2511006"/>
    <lineage>
        <taxon>Eukaryota</taxon>
        <taxon>Viridiplantae</taxon>
        <taxon>Streptophyta</taxon>
        <taxon>Embryophyta</taxon>
        <taxon>Tracheophyta</taxon>
        <taxon>Spermatophyta</taxon>
        <taxon>Magnoliopsida</taxon>
        <taxon>eudicotyledons</taxon>
        <taxon>Gunneridae</taxon>
        <taxon>Pentapetalae</taxon>
        <taxon>rosids</taxon>
        <taxon>fabids</taxon>
        <taxon>Malpighiales</taxon>
        <taxon>Salicaceae</taxon>
        <taxon>Saliceae</taxon>
        <taxon>Salix</taxon>
    </lineage>
</organism>
<sequence>MMILSSEMIAFGVKDGRIKVWHTRTGQCLRCLECAHSQGITVLLSLVMEASCETASVDNTARDPWPKIQQVVKKILWPSTLVMQLMLLLPPVIAQSRFGI</sequence>
<gene>
    <name evidence="1" type="ORF">OIU74_000798</name>
</gene>
<dbReference type="EMBL" id="JAPFFM010000001">
    <property type="protein sequence ID" value="KAJ6776680.1"/>
    <property type="molecule type" value="Genomic_DNA"/>
</dbReference>
<dbReference type="InterPro" id="IPR036322">
    <property type="entry name" value="WD40_repeat_dom_sf"/>
</dbReference>
<evidence type="ECO:0000313" key="1">
    <source>
        <dbReference type="EMBL" id="KAJ6776677.1"/>
    </source>
</evidence>
<dbReference type="EMBL" id="JAPFFM010000001">
    <property type="protein sequence ID" value="KAJ6776678.1"/>
    <property type="molecule type" value="Genomic_DNA"/>
</dbReference>
<evidence type="ECO:0000313" key="2">
    <source>
        <dbReference type="Proteomes" id="UP001151752"/>
    </source>
</evidence>
<protein>
    <submittedName>
        <fullName evidence="1">Uncharacterized protein</fullName>
    </submittedName>
</protein>
<dbReference type="EMBL" id="JAPFFM010000001">
    <property type="protein sequence ID" value="KAJ6776677.1"/>
    <property type="molecule type" value="Genomic_DNA"/>
</dbReference>
<reference evidence="1" key="2">
    <citation type="journal article" date="2023" name="Int. J. Mol. Sci.">
        <title>De Novo Assembly and Annotation of 11 Diverse Shrub Willow (Salix) Genomes Reveals Novel Gene Organization in Sex-Linked Regions.</title>
        <authorList>
            <person name="Hyden B."/>
            <person name="Feng K."/>
            <person name="Yates T.B."/>
            <person name="Jawdy S."/>
            <person name="Cereghino C."/>
            <person name="Smart L.B."/>
            <person name="Muchero W."/>
        </authorList>
    </citation>
    <scope>NUCLEOTIDE SEQUENCE</scope>
    <source>
        <tissue evidence="1">Shoot tip</tissue>
    </source>
</reference>
<proteinExistence type="predicted"/>